<evidence type="ECO:0000256" key="1">
    <source>
        <dbReference type="SAM" id="Phobius"/>
    </source>
</evidence>
<evidence type="ECO:0000313" key="2">
    <source>
        <dbReference type="EMBL" id="ARW68189.1"/>
    </source>
</evidence>
<sequence>MNLLVYLFIPSIILFYVIYFNFSIIFIYIFLRK</sequence>
<dbReference type="AlphaFoldDB" id="A0A1Z1MQN5"/>
<name>A0A1Z1MQN5_9FLOR</name>
<dbReference type="EMBL" id="MF101450">
    <property type="protein sequence ID" value="ARW68189.1"/>
    <property type="molecule type" value="Genomic_DNA"/>
</dbReference>
<keyword evidence="2" id="KW-0150">Chloroplast</keyword>
<keyword evidence="1" id="KW-1133">Transmembrane helix</keyword>
<dbReference type="RefSeq" id="YP_009398865.1">
    <property type="nucleotide sequence ID" value="NC_035294.1"/>
</dbReference>
<organism evidence="2">
    <name type="scientific">Cliftonaea pectinata</name>
    <dbReference type="NCBI Taxonomy" id="2007206"/>
    <lineage>
        <taxon>Eukaryota</taxon>
        <taxon>Rhodophyta</taxon>
        <taxon>Florideophyceae</taxon>
        <taxon>Rhodymeniophycidae</taxon>
        <taxon>Ceramiales</taxon>
        <taxon>Rhodomelaceae</taxon>
        <taxon>Polyzonieae</taxon>
        <taxon>Cliftonaea</taxon>
    </lineage>
</organism>
<keyword evidence="2" id="KW-0934">Plastid</keyword>
<accession>A0A1Z1MQN5</accession>
<keyword evidence="1" id="KW-0472">Membrane</keyword>
<feature type="transmembrane region" description="Helical" evidence="1">
    <location>
        <begin position="6"/>
        <end position="31"/>
    </location>
</feature>
<geneLocation type="chloroplast" evidence="2"/>
<proteinExistence type="predicted"/>
<keyword evidence="1" id="KW-0812">Transmembrane</keyword>
<gene>
    <name evidence="2" type="primary">orf33</name>
</gene>
<reference evidence="2" key="1">
    <citation type="journal article" date="2017" name="J. Phycol.">
        <title>Analysis of chloroplast genomes and a supermatrix inform reclassification of the Rhodomelaceae (Rhodophyta).</title>
        <authorList>
            <person name="Diaz-Tapia P."/>
            <person name="Maggs C.A."/>
            <person name="West J.A."/>
            <person name="Verbruggen H."/>
        </authorList>
    </citation>
    <scope>NUCLEOTIDE SEQUENCE</scope>
    <source>
        <strain evidence="2">PD1561</strain>
    </source>
</reference>
<protein>
    <submittedName>
        <fullName evidence="2">Uncharacterized protein</fullName>
    </submittedName>
</protein>
<dbReference type="GeneID" id="33361573"/>